<dbReference type="InterPro" id="IPR000719">
    <property type="entry name" value="Prot_kinase_dom"/>
</dbReference>
<keyword evidence="6" id="KW-0067">ATP-binding</keyword>
<keyword evidence="4" id="KW-0547">Nucleotide-binding</keyword>
<organism evidence="10 11">
    <name type="scientific">Elysia crispata</name>
    <name type="common">lettuce slug</name>
    <dbReference type="NCBI Taxonomy" id="231223"/>
    <lineage>
        <taxon>Eukaryota</taxon>
        <taxon>Metazoa</taxon>
        <taxon>Spiralia</taxon>
        <taxon>Lophotrochozoa</taxon>
        <taxon>Mollusca</taxon>
        <taxon>Gastropoda</taxon>
        <taxon>Heterobranchia</taxon>
        <taxon>Euthyneura</taxon>
        <taxon>Panpulmonata</taxon>
        <taxon>Sacoglossa</taxon>
        <taxon>Placobranchoidea</taxon>
        <taxon>Plakobranchidae</taxon>
        <taxon>Elysia</taxon>
    </lineage>
</organism>
<dbReference type="GO" id="GO:0004674">
    <property type="term" value="F:protein serine/threonine kinase activity"/>
    <property type="evidence" value="ECO:0007669"/>
    <property type="project" value="UniProtKB-KW"/>
</dbReference>
<dbReference type="EMBL" id="JAWDGP010007302">
    <property type="protein sequence ID" value="KAK3726490.1"/>
    <property type="molecule type" value="Genomic_DNA"/>
</dbReference>
<dbReference type="InterPro" id="IPR011009">
    <property type="entry name" value="Kinase-like_dom_sf"/>
</dbReference>
<keyword evidence="5" id="KW-0418">Kinase</keyword>
<reference evidence="10" key="1">
    <citation type="journal article" date="2023" name="G3 (Bethesda)">
        <title>A reference genome for the long-term kleptoplast-retaining sea slug Elysia crispata morphotype clarki.</title>
        <authorList>
            <person name="Eastman K.E."/>
            <person name="Pendleton A.L."/>
            <person name="Shaikh M.A."/>
            <person name="Suttiyut T."/>
            <person name="Ogas R."/>
            <person name="Tomko P."/>
            <person name="Gavelis G."/>
            <person name="Widhalm J.R."/>
            <person name="Wisecaver J.H."/>
        </authorList>
    </citation>
    <scope>NUCLEOTIDE SEQUENCE</scope>
    <source>
        <strain evidence="10">ECLA1</strain>
    </source>
</reference>
<dbReference type="InterPro" id="IPR053235">
    <property type="entry name" value="Ser_Thr_kinase"/>
</dbReference>
<evidence type="ECO:0000256" key="3">
    <source>
        <dbReference type="ARBA" id="ARBA00022679"/>
    </source>
</evidence>
<dbReference type="PANTHER" id="PTHR24361:SF433">
    <property type="entry name" value="PROTEIN KINASE DOMAIN-CONTAINING PROTEIN"/>
    <property type="match status" value="1"/>
</dbReference>
<dbReference type="Pfam" id="PF00069">
    <property type="entry name" value="Pkinase"/>
    <property type="match status" value="1"/>
</dbReference>
<comment type="caution">
    <text evidence="10">The sequence shown here is derived from an EMBL/GenBank/DDBJ whole genome shotgun (WGS) entry which is preliminary data.</text>
</comment>
<proteinExistence type="predicted"/>
<evidence type="ECO:0000256" key="2">
    <source>
        <dbReference type="ARBA" id="ARBA00022527"/>
    </source>
</evidence>
<keyword evidence="2" id="KW-0723">Serine/threonine-protein kinase</keyword>
<gene>
    <name evidence="10" type="ORF">RRG08_005094</name>
</gene>
<dbReference type="GO" id="GO:0005524">
    <property type="term" value="F:ATP binding"/>
    <property type="evidence" value="ECO:0007669"/>
    <property type="project" value="UniProtKB-KW"/>
</dbReference>
<evidence type="ECO:0000256" key="1">
    <source>
        <dbReference type="ARBA" id="ARBA00012513"/>
    </source>
</evidence>
<dbReference type="SUPFAM" id="SSF56112">
    <property type="entry name" value="Protein kinase-like (PK-like)"/>
    <property type="match status" value="1"/>
</dbReference>
<evidence type="ECO:0000256" key="7">
    <source>
        <dbReference type="ARBA" id="ARBA00047899"/>
    </source>
</evidence>
<dbReference type="Gene3D" id="1.10.510.10">
    <property type="entry name" value="Transferase(Phosphotransferase) domain 1"/>
    <property type="match status" value="1"/>
</dbReference>
<feature type="domain" description="Protein kinase" evidence="9">
    <location>
        <begin position="1"/>
        <end position="185"/>
    </location>
</feature>
<dbReference type="SMART" id="SM00220">
    <property type="entry name" value="S_TKc"/>
    <property type="match status" value="1"/>
</dbReference>
<dbReference type="GO" id="GO:0005737">
    <property type="term" value="C:cytoplasm"/>
    <property type="evidence" value="ECO:0007669"/>
    <property type="project" value="TreeGrafter"/>
</dbReference>
<comment type="catalytic activity">
    <reaction evidence="8">
        <text>L-seryl-[protein] + ATP = O-phospho-L-seryl-[protein] + ADP + H(+)</text>
        <dbReference type="Rhea" id="RHEA:17989"/>
        <dbReference type="Rhea" id="RHEA-COMP:9863"/>
        <dbReference type="Rhea" id="RHEA-COMP:11604"/>
        <dbReference type="ChEBI" id="CHEBI:15378"/>
        <dbReference type="ChEBI" id="CHEBI:29999"/>
        <dbReference type="ChEBI" id="CHEBI:30616"/>
        <dbReference type="ChEBI" id="CHEBI:83421"/>
        <dbReference type="ChEBI" id="CHEBI:456216"/>
        <dbReference type="EC" id="2.7.11.1"/>
    </reaction>
</comment>
<dbReference type="AlphaFoldDB" id="A0AAE1CPH2"/>
<sequence length="189" mass="21632">MADCSEICGEDCISLFEHLQSCNYLSPELVLDLMLELAAGLSLLHSQNIVYLNWSSKNILVHQDPYGKVCVKFINFEASVIAGTILDLQSFLPIHLLSPEVLENKIVELSCDLWGVGCLLYELTTGHSVWYQYRHTSKSELLSAMKNERHPEPPDRYYSLKPLYQECWKMNPIERVDVVGLQELLSKNR</sequence>
<protein>
    <recommendedName>
        <fullName evidence="1">non-specific serine/threonine protein kinase</fullName>
        <ecNumber evidence="1">2.7.11.1</ecNumber>
    </recommendedName>
</protein>
<keyword evidence="3" id="KW-0808">Transferase</keyword>
<evidence type="ECO:0000256" key="5">
    <source>
        <dbReference type="ARBA" id="ARBA00022777"/>
    </source>
</evidence>
<evidence type="ECO:0000259" key="9">
    <source>
        <dbReference type="PROSITE" id="PS50011"/>
    </source>
</evidence>
<dbReference type="PANTHER" id="PTHR24361">
    <property type="entry name" value="MITOGEN-ACTIVATED KINASE KINASE KINASE"/>
    <property type="match status" value="1"/>
</dbReference>
<dbReference type="PROSITE" id="PS50011">
    <property type="entry name" value="PROTEIN_KINASE_DOM"/>
    <property type="match status" value="1"/>
</dbReference>
<comment type="catalytic activity">
    <reaction evidence="7">
        <text>L-threonyl-[protein] + ATP = O-phospho-L-threonyl-[protein] + ADP + H(+)</text>
        <dbReference type="Rhea" id="RHEA:46608"/>
        <dbReference type="Rhea" id="RHEA-COMP:11060"/>
        <dbReference type="Rhea" id="RHEA-COMP:11605"/>
        <dbReference type="ChEBI" id="CHEBI:15378"/>
        <dbReference type="ChEBI" id="CHEBI:30013"/>
        <dbReference type="ChEBI" id="CHEBI:30616"/>
        <dbReference type="ChEBI" id="CHEBI:61977"/>
        <dbReference type="ChEBI" id="CHEBI:456216"/>
        <dbReference type="EC" id="2.7.11.1"/>
    </reaction>
</comment>
<evidence type="ECO:0000313" key="11">
    <source>
        <dbReference type="Proteomes" id="UP001283361"/>
    </source>
</evidence>
<accession>A0AAE1CPH2</accession>
<dbReference type="Proteomes" id="UP001283361">
    <property type="component" value="Unassembled WGS sequence"/>
</dbReference>
<evidence type="ECO:0000256" key="6">
    <source>
        <dbReference type="ARBA" id="ARBA00022840"/>
    </source>
</evidence>
<name>A0AAE1CPH2_9GAST</name>
<evidence type="ECO:0000313" key="10">
    <source>
        <dbReference type="EMBL" id="KAK3726490.1"/>
    </source>
</evidence>
<evidence type="ECO:0000256" key="8">
    <source>
        <dbReference type="ARBA" id="ARBA00048679"/>
    </source>
</evidence>
<keyword evidence="11" id="KW-1185">Reference proteome</keyword>
<dbReference type="EC" id="2.7.11.1" evidence="1"/>
<evidence type="ECO:0000256" key="4">
    <source>
        <dbReference type="ARBA" id="ARBA00022741"/>
    </source>
</evidence>